<accession>A0A9W6SQ04</accession>
<evidence type="ECO:0000313" key="2">
    <source>
        <dbReference type="Proteomes" id="UP001165079"/>
    </source>
</evidence>
<comment type="caution">
    <text evidence="1">The sequence shown here is derived from an EMBL/GenBank/DDBJ whole genome shotgun (WGS) entry which is preliminary data.</text>
</comment>
<dbReference type="Gene3D" id="1.25.40.10">
    <property type="entry name" value="Tetratricopeptide repeat domain"/>
    <property type="match status" value="1"/>
</dbReference>
<name>A0A9W6SQ04_9ACTN</name>
<dbReference type="InterPro" id="IPR032774">
    <property type="entry name" value="WG_beta_rep"/>
</dbReference>
<reference evidence="1" key="1">
    <citation type="submission" date="2023-03" db="EMBL/GenBank/DDBJ databases">
        <title>Actinorhabdospora filicis NBRC 111898.</title>
        <authorList>
            <person name="Ichikawa N."/>
            <person name="Sato H."/>
            <person name="Tonouchi N."/>
        </authorList>
    </citation>
    <scope>NUCLEOTIDE SEQUENCE</scope>
    <source>
        <strain evidence="1">NBRC 111898</strain>
    </source>
</reference>
<dbReference type="RefSeq" id="WP_285665136.1">
    <property type="nucleotide sequence ID" value="NZ_BSTX01000003.1"/>
</dbReference>
<proteinExistence type="predicted"/>
<organism evidence="1 2">
    <name type="scientific">Actinorhabdospora filicis</name>
    <dbReference type="NCBI Taxonomy" id="1785913"/>
    <lineage>
        <taxon>Bacteria</taxon>
        <taxon>Bacillati</taxon>
        <taxon>Actinomycetota</taxon>
        <taxon>Actinomycetes</taxon>
        <taxon>Micromonosporales</taxon>
        <taxon>Micromonosporaceae</taxon>
        <taxon>Actinorhabdospora</taxon>
    </lineage>
</organism>
<dbReference type="EMBL" id="BSTX01000003">
    <property type="protein sequence ID" value="GLZ80008.1"/>
    <property type="molecule type" value="Genomic_DNA"/>
</dbReference>
<dbReference type="PANTHER" id="PTHR37841:SF1">
    <property type="entry name" value="DUF3298 DOMAIN-CONTAINING PROTEIN"/>
    <property type="match status" value="1"/>
</dbReference>
<dbReference type="InterPro" id="IPR011990">
    <property type="entry name" value="TPR-like_helical_dom_sf"/>
</dbReference>
<dbReference type="PANTHER" id="PTHR37841">
    <property type="entry name" value="GLR2918 PROTEIN"/>
    <property type="match status" value="1"/>
</dbReference>
<sequence>MTETAGLARALQRATMRFDPNTLREYVDDTESLWAIREEMTARFPTLHLDVDRARLLGLKVVASRLLGDFEAAMSDGKQALELAESTGRDLLIAPARARLARVHAWRQEFEEADRLFAMAEAGELPRGLIASVRLHAGLSCIAQGRLIEALIHLERALDDSSGDEWFTSIAEYALDASHRRAGAYGFGPRPRSWAERAGHPAPRPFRDRDTGRYGFKDAEGRAVIVSAFERVGDFRGGVATVQRNGLWGAITREGRTVVPFLYDEMRTEMPDGRSVEGFVDGVVGVDRRGGKGAVDRTGRLVVPPHYRQVVCHPGGFAVCSTYGQWGAIDRDGQEILPERYRKEQVLSRLESFIVVDNGPL</sequence>
<dbReference type="Proteomes" id="UP001165079">
    <property type="component" value="Unassembled WGS sequence"/>
</dbReference>
<keyword evidence="2" id="KW-1185">Reference proteome</keyword>
<dbReference type="Pfam" id="PF14903">
    <property type="entry name" value="WG_beta_rep"/>
    <property type="match status" value="1"/>
</dbReference>
<evidence type="ECO:0008006" key="3">
    <source>
        <dbReference type="Google" id="ProtNLM"/>
    </source>
</evidence>
<dbReference type="SUPFAM" id="SSF48452">
    <property type="entry name" value="TPR-like"/>
    <property type="match status" value="1"/>
</dbReference>
<protein>
    <recommendedName>
        <fullName evidence="3">WG repeat-containing protein</fullName>
    </recommendedName>
</protein>
<dbReference type="AlphaFoldDB" id="A0A9W6SQ04"/>
<evidence type="ECO:0000313" key="1">
    <source>
        <dbReference type="EMBL" id="GLZ80008.1"/>
    </source>
</evidence>
<gene>
    <name evidence="1" type="ORF">Afil01_48150</name>
</gene>